<dbReference type="InterPro" id="IPR048491">
    <property type="entry name" value="XMAP215_CLASP_TOG"/>
</dbReference>
<dbReference type="GO" id="GO:1990498">
    <property type="term" value="C:mitotic spindle microtubule"/>
    <property type="evidence" value="ECO:0007669"/>
    <property type="project" value="UniProtKB-ARBA"/>
</dbReference>
<gene>
    <name evidence="6" type="ORF">PGRI_002350</name>
</gene>
<dbReference type="InterPro" id="IPR011989">
    <property type="entry name" value="ARM-like"/>
</dbReference>
<comment type="caution">
    <text evidence="6">The sequence shown here is derived from an EMBL/GenBank/DDBJ whole genome shotgun (WGS) entry which is preliminary data.</text>
</comment>
<comment type="subcellular location">
    <subcellularLocation>
        <location evidence="1">Cytoplasm</location>
        <location evidence="1">Cytoskeleton</location>
        <location evidence="1">Microtubule organizing center</location>
        <location evidence="1">Spindle pole body</location>
    </subcellularLocation>
</comment>
<dbReference type="GO" id="GO:1990571">
    <property type="term" value="P:meiotic centromere clustering"/>
    <property type="evidence" value="ECO:0007669"/>
    <property type="project" value="UniProtKB-ARBA"/>
</dbReference>
<protein>
    <recommendedName>
        <fullName evidence="5">TOG domain-containing protein</fullName>
    </recommendedName>
</protein>
<sequence length="996" mass="108475">MAEATEDFSSLPLPDRFAHKNWKVRKEGYEDAKAQFEKTPDESHPVFVPFIQDPGLWKGAVADSNVAAQSEGLAAYCAFLKFGGAQACTRSRAYTIGPIAEKGLPSTRPAGKASAQEALLLCVELDKADPVIEELLPILSHKVPKVIAATLAALTLIYHNFGCKIVDPKQTLKALPKVFGHADKNVRAEAQNLTVELYRWLREAIKSLFWADLKPVQQGDLEKLFEAVKQDPTPKQERFTRAQQDAMAAASAAPAGEGGEDPAGDEFDEEEDAVVVDAFDLAEPVDVLKKVPDNFHDQLASSKWKDRKEALDALYNVLNVPRIKDGPYDEIVRGLAKSMKDANVAVVTVAANCVDVLAKGLRNGFTKYRSVIMAPIFERLKEKKATVSDALGQALDAVFTTTTLTDCLEEIFEYLKHKNPQIKQETVKFLVRCLRTTRMVPAKAEQKAIADAGTKLLTESAPAIREGAAEILGTLMKILGERAMNPYLDGLDEIRKTKIKEYFGTAEVKAKERPKAIVAPPKPAVPAAKKVVGKRPAPTGLKKLAPVAAPPAPEEPPVKPASRGIPSKLGAPKPGIATPGSALKLQRKLAGPGTTASPSRRVAAPAPPEEDVAPPPAAPKFGLGRGLAGRPIARPSVPAEPAVNTMAAADRAELEELRAEKVKRAELEELRAEKENLYRTVEEMKSERSRLNSTITELQNQNAQLIEDHTRDVLSIKAKETQLVRARSDAETAEGNVQKQQREIERLKRELARALRASAMSPPNATSDAGSMGMPDTNSIYQDHIGNSNAATRSGLHMGSRFEGSRPRSYASATPSEEKESGMESPGPSSRNGGLGRRNLSPTTYGYSAVASPTRSTRDSTNFNEDDQQQPRSSEPAENWKRAAEVTSQLKARIEQMKAQAYNTYNDQPEHDPSLIHELIAGAASYEAAKAYEDHVAENGEPDSHAKAKEILAGFAGAFVDREVESRGLDFIDRERAKYDARQQVHDAYDSNGNQF</sequence>
<keyword evidence="7" id="KW-1185">Reference proteome</keyword>
<dbReference type="InterPro" id="IPR016024">
    <property type="entry name" value="ARM-type_fold"/>
</dbReference>
<dbReference type="Pfam" id="PF12585">
    <property type="entry name" value="DUF3759"/>
    <property type="match status" value="1"/>
</dbReference>
<organism evidence="6 7">
    <name type="scientific">Penicillium patulum</name>
    <name type="common">Penicillium griseofulvum</name>
    <dbReference type="NCBI Taxonomy" id="5078"/>
    <lineage>
        <taxon>Eukaryota</taxon>
        <taxon>Fungi</taxon>
        <taxon>Dikarya</taxon>
        <taxon>Ascomycota</taxon>
        <taxon>Pezizomycotina</taxon>
        <taxon>Eurotiomycetes</taxon>
        <taxon>Eurotiomycetidae</taxon>
        <taxon>Eurotiales</taxon>
        <taxon>Aspergillaceae</taxon>
        <taxon>Penicillium</taxon>
    </lineage>
</organism>
<feature type="compositionally biased region" description="Low complexity" evidence="4">
    <location>
        <begin position="245"/>
        <end position="255"/>
    </location>
</feature>
<dbReference type="Proteomes" id="UP000070168">
    <property type="component" value="Unassembled WGS sequence"/>
</dbReference>
<dbReference type="Gene3D" id="1.25.10.10">
    <property type="entry name" value="Leucine-rich Repeat Variant"/>
    <property type="match status" value="2"/>
</dbReference>
<dbReference type="GO" id="GO:0030951">
    <property type="term" value="P:establishment or maintenance of microtubule cytoskeleton polarity"/>
    <property type="evidence" value="ECO:0007669"/>
    <property type="project" value="InterPro"/>
</dbReference>
<dbReference type="PANTHER" id="PTHR12609">
    <property type="entry name" value="MICROTUBULE ASSOCIATED PROTEIN XMAP215"/>
    <property type="match status" value="1"/>
</dbReference>
<dbReference type="Pfam" id="PF21042">
    <property type="entry name" value="Stu2_CTS"/>
    <property type="match status" value="1"/>
</dbReference>
<name>A0A135LW61_PENPA</name>
<dbReference type="RefSeq" id="XP_040651720.1">
    <property type="nucleotide sequence ID" value="XM_040787948.1"/>
</dbReference>
<feature type="compositionally biased region" description="Pro residues" evidence="4">
    <location>
        <begin position="548"/>
        <end position="559"/>
    </location>
</feature>
<dbReference type="InterPro" id="IPR022234">
    <property type="entry name" value="DUF3759"/>
</dbReference>
<accession>A0A135LW61</accession>
<dbReference type="OMA" id="HNFGCKI"/>
<keyword evidence="2" id="KW-0963">Cytoplasm</keyword>
<keyword evidence="3" id="KW-0206">Cytoskeleton</keyword>
<dbReference type="InterPro" id="IPR034085">
    <property type="entry name" value="TOG"/>
</dbReference>
<proteinExistence type="predicted"/>
<feature type="compositionally biased region" description="Low complexity" evidence="4">
    <location>
        <begin position="529"/>
        <end position="547"/>
    </location>
</feature>
<dbReference type="Pfam" id="PF21041">
    <property type="entry name" value="XMAP215_CLASP_TOG"/>
    <property type="match status" value="2"/>
</dbReference>
<feature type="domain" description="TOG" evidence="5">
    <location>
        <begin position="280"/>
        <end position="512"/>
    </location>
</feature>
<evidence type="ECO:0000259" key="5">
    <source>
        <dbReference type="SMART" id="SM01349"/>
    </source>
</evidence>
<evidence type="ECO:0000313" key="7">
    <source>
        <dbReference type="Proteomes" id="UP000070168"/>
    </source>
</evidence>
<feature type="compositionally biased region" description="Polar residues" evidence="4">
    <location>
        <begin position="776"/>
        <end position="792"/>
    </location>
</feature>
<feature type="region of interest" description="Disordered" evidence="4">
    <location>
        <begin position="232"/>
        <end position="267"/>
    </location>
</feature>
<evidence type="ECO:0000256" key="1">
    <source>
        <dbReference type="ARBA" id="ARBA00004317"/>
    </source>
</evidence>
<dbReference type="OrthoDB" id="205662at2759"/>
<dbReference type="GO" id="GO:0051315">
    <property type="term" value="P:attachment of mitotic spindle microtubules to kinetochore"/>
    <property type="evidence" value="ECO:0007669"/>
    <property type="project" value="UniProtKB-ARBA"/>
</dbReference>
<dbReference type="GO" id="GO:0051010">
    <property type="term" value="F:microtubule plus-end binding"/>
    <property type="evidence" value="ECO:0007669"/>
    <property type="project" value="InterPro"/>
</dbReference>
<feature type="compositionally biased region" description="Polar residues" evidence="4">
    <location>
        <begin position="840"/>
        <end position="863"/>
    </location>
</feature>
<dbReference type="SMART" id="SM01349">
    <property type="entry name" value="TOG"/>
    <property type="match status" value="2"/>
</dbReference>
<feature type="domain" description="TOG" evidence="5">
    <location>
        <begin position="1"/>
        <end position="234"/>
    </location>
</feature>
<dbReference type="GeneID" id="63703248"/>
<evidence type="ECO:0000256" key="3">
    <source>
        <dbReference type="ARBA" id="ARBA00023212"/>
    </source>
</evidence>
<dbReference type="InterPro" id="IPR045110">
    <property type="entry name" value="XMAP215"/>
</dbReference>
<dbReference type="SUPFAM" id="SSF48371">
    <property type="entry name" value="ARM repeat"/>
    <property type="match status" value="1"/>
</dbReference>
<dbReference type="FunFam" id="1.25.10.10:FF:000019">
    <property type="entry name" value="Cytoskeleton-associated protein 5"/>
    <property type="match status" value="1"/>
</dbReference>
<dbReference type="EMBL" id="LHQR01000014">
    <property type="protein sequence ID" value="KXG53185.1"/>
    <property type="molecule type" value="Genomic_DNA"/>
</dbReference>
<dbReference type="GO" id="GO:0005881">
    <property type="term" value="C:cytoplasmic microtubule"/>
    <property type="evidence" value="ECO:0007669"/>
    <property type="project" value="UniProtKB-ARBA"/>
</dbReference>
<dbReference type="AlphaFoldDB" id="A0A135LW61"/>
<dbReference type="GO" id="GO:0046785">
    <property type="term" value="P:microtubule polymerization"/>
    <property type="evidence" value="ECO:0007669"/>
    <property type="project" value="InterPro"/>
</dbReference>
<evidence type="ECO:0000256" key="2">
    <source>
        <dbReference type="ARBA" id="ARBA00022490"/>
    </source>
</evidence>
<dbReference type="GO" id="GO:0000022">
    <property type="term" value="P:mitotic spindle elongation"/>
    <property type="evidence" value="ECO:0007669"/>
    <property type="project" value="UniProtKB-ARBA"/>
</dbReference>
<dbReference type="GO" id="GO:0000776">
    <property type="term" value="C:kinetochore"/>
    <property type="evidence" value="ECO:0007669"/>
    <property type="project" value="UniProtKB-ARBA"/>
</dbReference>
<dbReference type="InterPro" id="IPR048492">
    <property type="entry name" value="Stu2_CTS"/>
</dbReference>
<reference evidence="6 7" key="1">
    <citation type="journal article" date="2016" name="BMC Genomics">
        <title>Genome sequencing and secondary metabolism of the postharvest pathogen Penicillium griseofulvum.</title>
        <authorList>
            <person name="Banani H."/>
            <person name="Marcet-Houben M."/>
            <person name="Ballester A.R."/>
            <person name="Abbruscato P."/>
            <person name="Gonzalez-Candelas L."/>
            <person name="Gabaldon T."/>
            <person name="Spadaro D."/>
        </authorList>
    </citation>
    <scope>NUCLEOTIDE SEQUENCE [LARGE SCALE GENOMIC DNA]</scope>
    <source>
        <strain evidence="6 7">PG3</strain>
    </source>
</reference>
<dbReference type="FunFam" id="1.25.10.10:FF:000282">
    <property type="entry name" value="Spindle pole body component"/>
    <property type="match status" value="1"/>
</dbReference>
<dbReference type="GO" id="GO:0099070">
    <property type="term" value="C:static microtubule bundle"/>
    <property type="evidence" value="ECO:0007669"/>
    <property type="project" value="UniProtKB-ARBA"/>
</dbReference>
<dbReference type="GO" id="GO:0044732">
    <property type="term" value="C:mitotic spindle pole body"/>
    <property type="evidence" value="ECO:0007669"/>
    <property type="project" value="UniProtKB-ARBA"/>
</dbReference>
<evidence type="ECO:0000313" key="6">
    <source>
        <dbReference type="EMBL" id="KXG53185.1"/>
    </source>
</evidence>
<feature type="compositionally biased region" description="Acidic residues" evidence="4">
    <location>
        <begin position="258"/>
        <end position="267"/>
    </location>
</feature>
<feature type="region of interest" description="Disordered" evidence="4">
    <location>
        <begin position="529"/>
        <end position="643"/>
    </location>
</feature>
<evidence type="ECO:0000256" key="4">
    <source>
        <dbReference type="SAM" id="MobiDB-lite"/>
    </source>
</evidence>
<dbReference type="GO" id="GO:0061863">
    <property type="term" value="F:microtubule plus end polymerase"/>
    <property type="evidence" value="ECO:0007669"/>
    <property type="project" value="InterPro"/>
</dbReference>
<dbReference type="STRING" id="5078.A0A135LW61"/>
<feature type="region of interest" description="Disordered" evidence="4">
    <location>
        <begin position="756"/>
        <end position="884"/>
    </location>
</feature>